<accession>A0ABM4AP47</accession>
<protein>
    <submittedName>
        <fullName evidence="3">Uncharacterized protein LOC135193636</fullName>
    </submittedName>
</protein>
<evidence type="ECO:0000256" key="1">
    <source>
        <dbReference type="SAM" id="SignalP"/>
    </source>
</evidence>
<feature type="chain" id="PRO_5047000974" evidence="1">
    <location>
        <begin position="18"/>
        <end position="283"/>
    </location>
</feature>
<keyword evidence="2" id="KW-1185">Reference proteome</keyword>
<reference evidence="3" key="1">
    <citation type="submission" date="2025-08" db="UniProtKB">
        <authorList>
            <consortium name="RefSeq"/>
        </authorList>
    </citation>
    <scope>IDENTIFICATION</scope>
    <source>
        <tissue evidence="3">Whole body</tissue>
    </source>
</reference>
<gene>
    <name evidence="3" type="primary">LOC135193636</name>
</gene>
<dbReference type="GeneID" id="135193636"/>
<name>A0ABM4AP47_VANTA</name>
<evidence type="ECO:0000313" key="2">
    <source>
        <dbReference type="Proteomes" id="UP001652626"/>
    </source>
</evidence>
<keyword evidence="1" id="KW-0732">Signal</keyword>
<dbReference type="Proteomes" id="UP001652626">
    <property type="component" value="Chromosome 14"/>
</dbReference>
<feature type="signal peptide" evidence="1">
    <location>
        <begin position="1"/>
        <end position="17"/>
    </location>
</feature>
<evidence type="ECO:0000313" key="3">
    <source>
        <dbReference type="RefSeq" id="XP_064073074.1"/>
    </source>
</evidence>
<organism evidence="2 3">
    <name type="scientific">Vanessa tameamea</name>
    <name type="common">Kamehameha butterfly</name>
    <dbReference type="NCBI Taxonomy" id="334116"/>
    <lineage>
        <taxon>Eukaryota</taxon>
        <taxon>Metazoa</taxon>
        <taxon>Ecdysozoa</taxon>
        <taxon>Arthropoda</taxon>
        <taxon>Hexapoda</taxon>
        <taxon>Insecta</taxon>
        <taxon>Pterygota</taxon>
        <taxon>Neoptera</taxon>
        <taxon>Endopterygota</taxon>
        <taxon>Lepidoptera</taxon>
        <taxon>Glossata</taxon>
        <taxon>Ditrysia</taxon>
        <taxon>Papilionoidea</taxon>
        <taxon>Nymphalidae</taxon>
        <taxon>Nymphalinae</taxon>
        <taxon>Vanessa</taxon>
    </lineage>
</organism>
<sequence>MYRHCVLLLLAVCNVLCDNCVVFNFENDSFHDFTNDFGVCVGRSMWDLRQYDDLPMDAPHENSTFYIAPTSEVSCMSSLIFPITGGGTLDVKLYMEPAAESDQITILAFQHEPKGVVGNLILSAMDPNFTRGWQHLKVTLIGSGVYNGFVTLMGIASESSVILIDSVRFIAPSYSEEFCQIYKQDEEDETNETTISTIVPETPSTIVPETPSTIVPETPSTIVPETPSTIVPETPSTIVPETRSTIVPEPTSTIVPETTSTIVLETTSTIVPETTSTIVPETP</sequence>
<dbReference type="RefSeq" id="XP_064073074.1">
    <property type="nucleotide sequence ID" value="XM_064217004.1"/>
</dbReference>
<proteinExistence type="predicted"/>